<keyword evidence="4" id="KW-0418">Kinase</keyword>
<dbReference type="CDD" id="cd00610">
    <property type="entry name" value="OAT_like"/>
    <property type="match status" value="1"/>
</dbReference>
<keyword evidence="4" id="KW-0456">Lyase</keyword>
<dbReference type="AlphaFoldDB" id="A0A3N1CT57"/>
<evidence type="ECO:0000259" key="3">
    <source>
        <dbReference type="Pfam" id="PF01636"/>
    </source>
</evidence>
<reference evidence="4 5" key="1">
    <citation type="submission" date="2018-11" db="EMBL/GenBank/DDBJ databases">
        <title>Sequencing the genomes of 1000 actinobacteria strains.</title>
        <authorList>
            <person name="Klenk H.-P."/>
        </authorList>
    </citation>
    <scope>NUCLEOTIDE SEQUENCE [LARGE SCALE GENOMIC DNA]</scope>
    <source>
        <strain evidence="4 5">DSM 44254</strain>
    </source>
</reference>
<dbReference type="InterPro" id="IPR015422">
    <property type="entry name" value="PyrdxlP-dep_Trfase_small"/>
</dbReference>
<dbReference type="GO" id="GO:0008483">
    <property type="term" value="F:transaminase activity"/>
    <property type="evidence" value="ECO:0007669"/>
    <property type="project" value="InterPro"/>
</dbReference>
<dbReference type="PANTHER" id="PTHR45688">
    <property type="match status" value="1"/>
</dbReference>
<dbReference type="OrthoDB" id="3699548at2"/>
<dbReference type="Proteomes" id="UP000272400">
    <property type="component" value="Unassembled WGS sequence"/>
</dbReference>
<dbReference type="NCBIfam" id="NF004800">
    <property type="entry name" value="PRK06149.1"/>
    <property type="match status" value="1"/>
</dbReference>
<evidence type="ECO:0000256" key="1">
    <source>
        <dbReference type="ARBA" id="ARBA00008954"/>
    </source>
</evidence>
<evidence type="ECO:0000313" key="5">
    <source>
        <dbReference type="Proteomes" id="UP000272400"/>
    </source>
</evidence>
<dbReference type="InterPro" id="IPR002575">
    <property type="entry name" value="Aminoglycoside_PTrfase"/>
</dbReference>
<dbReference type="InterPro" id="IPR015424">
    <property type="entry name" value="PyrdxlP-dep_Trfase"/>
</dbReference>
<dbReference type="GO" id="GO:0016301">
    <property type="term" value="F:kinase activity"/>
    <property type="evidence" value="ECO:0007669"/>
    <property type="project" value="UniProtKB-KW"/>
</dbReference>
<organism evidence="4 5">
    <name type="scientific">Actinocorallia herbida</name>
    <dbReference type="NCBI Taxonomy" id="58109"/>
    <lineage>
        <taxon>Bacteria</taxon>
        <taxon>Bacillati</taxon>
        <taxon>Actinomycetota</taxon>
        <taxon>Actinomycetes</taxon>
        <taxon>Streptosporangiales</taxon>
        <taxon>Thermomonosporaceae</taxon>
        <taxon>Actinocorallia</taxon>
    </lineage>
</organism>
<keyword evidence="4" id="KW-0808">Transferase</keyword>
<feature type="domain" description="Aminoglycoside phosphotransferase" evidence="3">
    <location>
        <begin position="39"/>
        <end position="257"/>
    </location>
</feature>
<dbReference type="GO" id="GO:0030170">
    <property type="term" value="F:pyridoxal phosphate binding"/>
    <property type="evidence" value="ECO:0007669"/>
    <property type="project" value="InterPro"/>
</dbReference>
<keyword evidence="2" id="KW-0663">Pyridoxal phosphate</keyword>
<comment type="similarity">
    <text evidence="1">Belongs to the class-III pyridoxal-phosphate-dependent aminotransferase family.</text>
</comment>
<dbReference type="PANTHER" id="PTHR45688:SF13">
    <property type="entry name" value="ALANINE--GLYOXYLATE AMINOTRANSFERASE 2-LIKE"/>
    <property type="match status" value="1"/>
</dbReference>
<protein>
    <submittedName>
        <fullName evidence="4">Hydroxylysine kinase /5-phosphonooxy-L-lysine phospho-lyase</fullName>
    </submittedName>
</protein>
<keyword evidence="5" id="KW-1185">Reference proteome</keyword>
<dbReference type="GO" id="GO:0016829">
    <property type="term" value="F:lyase activity"/>
    <property type="evidence" value="ECO:0007669"/>
    <property type="project" value="UniProtKB-KW"/>
</dbReference>
<name>A0A3N1CT57_9ACTN</name>
<comment type="caution">
    <text evidence="4">The sequence shown here is derived from an EMBL/GenBank/DDBJ whole genome shotgun (WGS) entry which is preliminary data.</text>
</comment>
<dbReference type="Pfam" id="PF01636">
    <property type="entry name" value="APH"/>
    <property type="match status" value="1"/>
</dbReference>
<accession>A0A3N1CT57</accession>
<dbReference type="EMBL" id="RJKE01000001">
    <property type="protein sequence ID" value="ROO84486.1"/>
    <property type="molecule type" value="Genomic_DNA"/>
</dbReference>
<sequence length="967" mass="101445">MGGSVGFDFFRDEIGAAPVIGEGEAADVARRVFAVAGTARAIGSQQDTNFFLDGQGGPLAVLKFAHPVFGAEEVAAQDAAADALAEAAPGLRIATVLRGAGGERLAARVATSGGLRVARLLRFLPGGNLGGSAYLPPRTVAALGRVAGRASAALRDFTHPGLDRVLQWDPRHADRALPALAAEVPSSPLRDAALAAAEEAWERLAAVSGDLPLQAVHLDITDDNTVCDAAGLPDGVIDFGDLALTWGVAELASTVASVLHHASAEPHTVLPAVRAFHSARPLSAAEAEALWPLVVLRGAVLVLSGAWQSVIDAGNAYAMDALDDDRRIFERALAVPAAVMSGVVRDALGLPAAPFAVPGTVPLLAGPFARLDLSPDADALDEGAWLRPGIEAELAAESLAASPGGVATHHARPRLTAARVLSDRSPATVPTGMDVWPGRDAEAVAPFPGRLSHTDEGFVLRDALTELVVTCDDAVQVAEEGEVKAGDALLTVRAGVRLHAALRRAGSPKPPKLVRPEYAQGWLALTADPSPLFGLSPSAPVDDPTLLARRQAALADVQEHYYDEPPRIERGWRHHLVADDGRVYLDMVNNVAVAGHAHPGIERAASRQLRRLNTNSRFHYASVVEYAERLAALLPEPLDTVFLVNSGSEAADLALRLAFAATGRHDVVAVREAYHGWTYASDAVSTSIADNPDALATRPPWVHTVDAPNPYRGRHRDGEAYRYGPEAAAFIDALAAEGRPPAAFIAEPFYGNAGGVPLPDGYLAEVYAAVRRHGGLAIADEVQVGYGRLGAWFWGFEQQEVVPDVVTVAKAAGNGHPLGAVVTTREIAERYRTQGYFFSSTGGSPVSSVIGTAVLDVIAGERLQQNAAEVGGLLIRGMRDLAARHPAIGAVHGSGLYLGLELVEDRATREPATRLTAALCDHLRDLGVIMQPTGDHLNILKIKPPLCLDADGAAFFLAAADRALGAT</sequence>
<evidence type="ECO:0000313" key="4">
    <source>
        <dbReference type="EMBL" id="ROO84486.1"/>
    </source>
</evidence>
<dbReference type="InterPro" id="IPR015421">
    <property type="entry name" value="PyrdxlP-dep_Trfase_major"/>
</dbReference>
<gene>
    <name evidence="4" type="ORF">EDD29_2011</name>
</gene>
<dbReference type="Pfam" id="PF00202">
    <property type="entry name" value="Aminotran_3"/>
    <property type="match status" value="1"/>
</dbReference>
<dbReference type="Gene3D" id="3.40.640.10">
    <property type="entry name" value="Type I PLP-dependent aspartate aminotransferase-like (Major domain)"/>
    <property type="match status" value="1"/>
</dbReference>
<dbReference type="RefSeq" id="WP_123664097.1">
    <property type="nucleotide sequence ID" value="NZ_RJKE01000001.1"/>
</dbReference>
<dbReference type="SUPFAM" id="SSF56112">
    <property type="entry name" value="Protein kinase-like (PK-like)"/>
    <property type="match status" value="1"/>
</dbReference>
<dbReference type="SUPFAM" id="SSF53383">
    <property type="entry name" value="PLP-dependent transferases"/>
    <property type="match status" value="1"/>
</dbReference>
<dbReference type="InterPro" id="IPR011009">
    <property type="entry name" value="Kinase-like_dom_sf"/>
</dbReference>
<dbReference type="Gene3D" id="3.90.1200.10">
    <property type="match status" value="1"/>
</dbReference>
<proteinExistence type="inferred from homology"/>
<dbReference type="InterPro" id="IPR005814">
    <property type="entry name" value="Aminotrans_3"/>
</dbReference>
<dbReference type="Gene3D" id="3.90.1150.10">
    <property type="entry name" value="Aspartate Aminotransferase, domain 1"/>
    <property type="match status" value="1"/>
</dbReference>
<evidence type="ECO:0000256" key="2">
    <source>
        <dbReference type="ARBA" id="ARBA00022898"/>
    </source>
</evidence>